<proteinExistence type="inferred from homology"/>
<reference evidence="5 6" key="1">
    <citation type="submission" date="2019-08" db="EMBL/GenBank/DDBJ databases">
        <title>A chromosome-level genome assembly, high-density linkage maps, and genome scans reveal the genomic architecture of hybrid incompatibilities underlying speciation via character displacement in darters (Percidae: Etheostominae).</title>
        <authorList>
            <person name="Moran R.L."/>
            <person name="Catchen J.M."/>
            <person name="Fuller R.C."/>
        </authorList>
    </citation>
    <scope>NUCLEOTIDE SEQUENCE [LARGE SCALE GENOMIC DNA]</scope>
    <source>
        <strain evidence="5">EspeVRDwgs_2016</strain>
        <tissue evidence="5">Muscle</tissue>
    </source>
</reference>
<gene>
    <name evidence="5" type="ORF">FQN60_016734</name>
</gene>
<name>A0A5J5CZR1_9PERO</name>
<evidence type="ECO:0000256" key="1">
    <source>
        <dbReference type="ARBA" id="ARBA00023030"/>
    </source>
</evidence>
<sequence length="427" mass="47453">MKAALRASLKDSNWVDKLPWVMLGIRTAPKEDLQSSSVELVYGQPLQVPGDFVPSATVPWSGTLQRSTLLDNARLFVPVPTSCPGLPQSHILAGLQTADYVFIRQEAHKGTLCPPYKGPFRVLESGDKYLVVDRGAPWSRTPGSQHPCLSEPRWDRGPPRWIRLELTVSEQITMQKAELPLLIPSIPNALRNDYPGNPLLPTSTGTTEFGPSHCFSLVMMIIDASHYDRSGSAWISEPITLPLSADERRWSDGKVSRGAPLGDTGRVPVNVPHAMSTPFPHRPIPLCFLTQYLRLLQQPHKTASINKGVEKSKNEVILLTEVITKSMCQPREVLVDIFHEYPEDTEHTYVPSCVVLNRCGGCCNVINRGDETSNTVMKELFSWHSTLKPEDAFPARTRNDNARQDILGADLATIDVQELCFDSQSVM</sequence>
<dbReference type="GO" id="GO:0060754">
    <property type="term" value="P:positive regulation of mast cell chemotaxis"/>
    <property type="evidence" value="ECO:0007669"/>
    <property type="project" value="TreeGrafter"/>
</dbReference>
<dbReference type="GO" id="GO:0002040">
    <property type="term" value="P:sprouting angiogenesis"/>
    <property type="evidence" value="ECO:0007669"/>
    <property type="project" value="TreeGrafter"/>
</dbReference>
<dbReference type="InterPro" id="IPR023581">
    <property type="entry name" value="PD_growth_factor_CS"/>
</dbReference>
<organism evidence="5 6">
    <name type="scientific">Etheostoma spectabile</name>
    <name type="common">orangethroat darter</name>
    <dbReference type="NCBI Taxonomy" id="54343"/>
    <lineage>
        <taxon>Eukaryota</taxon>
        <taxon>Metazoa</taxon>
        <taxon>Chordata</taxon>
        <taxon>Craniata</taxon>
        <taxon>Vertebrata</taxon>
        <taxon>Euteleostomi</taxon>
        <taxon>Actinopterygii</taxon>
        <taxon>Neopterygii</taxon>
        <taxon>Teleostei</taxon>
        <taxon>Neoteleostei</taxon>
        <taxon>Acanthomorphata</taxon>
        <taxon>Eupercaria</taxon>
        <taxon>Perciformes</taxon>
        <taxon>Percoidei</taxon>
        <taxon>Percidae</taxon>
        <taxon>Etheostomatinae</taxon>
        <taxon>Etheostoma</taxon>
    </lineage>
</organism>
<dbReference type="PROSITE" id="PS00249">
    <property type="entry name" value="PDGF_1"/>
    <property type="match status" value="1"/>
</dbReference>
<evidence type="ECO:0000259" key="4">
    <source>
        <dbReference type="PROSITE" id="PS50278"/>
    </source>
</evidence>
<evidence type="ECO:0000313" key="5">
    <source>
        <dbReference type="EMBL" id="KAA8587872.1"/>
    </source>
</evidence>
<protein>
    <recommendedName>
        <fullName evidence="4">Platelet-derived growth factor (PDGF) family profile domain-containing protein</fullName>
    </recommendedName>
</protein>
<dbReference type="GO" id="GO:0016020">
    <property type="term" value="C:membrane"/>
    <property type="evidence" value="ECO:0007669"/>
    <property type="project" value="InterPro"/>
</dbReference>
<keyword evidence="2" id="KW-1015">Disulfide bond</keyword>
<dbReference type="InterPro" id="IPR050507">
    <property type="entry name" value="PDGF/VEGF_growth_factor"/>
</dbReference>
<comment type="similarity">
    <text evidence="3">Belongs to the PDGF/VEGF growth factor family.</text>
</comment>
<dbReference type="GO" id="GO:0005615">
    <property type="term" value="C:extracellular space"/>
    <property type="evidence" value="ECO:0007669"/>
    <property type="project" value="TreeGrafter"/>
</dbReference>
<dbReference type="InterPro" id="IPR000072">
    <property type="entry name" value="PDGF/VEGF_dom"/>
</dbReference>
<accession>A0A5J5CZR1</accession>
<dbReference type="SUPFAM" id="SSF57501">
    <property type="entry name" value="Cystine-knot cytokines"/>
    <property type="match status" value="1"/>
</dbReference>
<dbReference type="GO" id="GO:0001666">
    <property type="term" value="P:response to hypoxia"/>
    <property type="evidence" value="ECO:0007669"/>
    <property type="project" value="TreeGrafter"/>
</dbReference>
<dbReference type="GO" id="GO:0050930">
    <property type="term" value="P:induction of positive chemotaxis"/>
    <property type="evidence" value="ECO:0007669"/>
    <property type="project" value="TreeGrafter"/>
</dbReference>
<dbReference type="SMART" id="SM00141">
    <property type="entry name" value="PDGF"/>
    <property type="match status" value="1"/>
</dbReference>
<feature type="domain" description="Platelet-derived growth factor (PDGF) family profile" evidence="4">
    <location>
        <begin position="315"/>
        <end position="364"/>
    </location>
</feature>
<comment type="caution">
    <text evidence="5">The sequence shown here is derived from an EMBL/GenBank/DDBJ whole genome shotgun (WGS) entry which is preliminary data.</text>
</comment>
<dbReference type="GO" id="GO:0042056">
    <property type="term" value="F:chemoattractant activity"/>
    <property type="evidence" value="ECO:0007669"/>
    <property type="project" value="TreeGrafter"/>
</dbReference>
<dbReference type="InterPro" id="IPR029034">
    <property type="entry name" value="Cystine-knot_cytokine"/>
</dbReference>
<dbReference type="GO" id="GO:0045766">
    <property type="term" value="P:positive regulation of angiogenesis"/>
    <property type="evidence" value="ECO:0007669"/>
    <property type="project" value="TreeGrafter"/>
</dbReference>
<dbReference type="AlphaFoldDB" id="A0A5J5CZR1"/>
<dbReference type="GO" id="GO:0005172">
    <property type="term" value="F:vascular endothelial growth factor receptor binding"/>
    <property type="evidence" value="ECO:0007669"/>
    <property type="project" value="TreeGrafter"/>
</dbReference>
<keyword evidence="6" id="KW-1185">Reference proteome</keyword>
<evidence type="ECO:0000313" key="6">
    <source>
        <dbReference type="Proteomes" id="UP000327493"/>
    </source>
</evidence>
<dbReference type="PANTHER" id="PTHR12025:SF5">
    <property type="entry name" value="VASCULAR ENDOTHELIAL GROWTH FACTOR A, LONG FORM"/>
    <property type="match status" value="1"/>
</dbReference>
<dbReference type="PROSITE" id="PS50278">
    <property type="entry name" value="PDGF_2"/>
    <property type="match status" value="1"/>
</dbReference>
<dbReference type="Pfam" id="PF00341">
    <property type="entry name" value="PDGF"/>
    <property type="match status" value="1"/>
</dbReference>
<evidence type="ECO:0000256" key="2">
    <source>
        <dbReference type="ARBA" id="ARBA00023157"/>
    </source>
</evidence>
<dbReference type="EMBL" id="VOFY01000012">
    <property type="protein sequence ID" value="KAA8587872.1"/>
    <property type="molecule type" value="Genomic_DNA"/>
</dbReference>
<keyword evidence="1 3" id="KW-0339">Growth factor</keyword>
<dbReference type="GO" id="GO:0008083">
    <property type="term" value="F:growth factor activity"/>
    <property type="evidence" value="ECO:0007669"/>
    <property type="project" value="UniProtKB-KW"/>
</dbReference>
<dbReference type="Gene3D" id="2.10.90.10">
    <property type="entry name" value="Cystine-knot cytokines"/>
    <property type="match status" value="1"/>
</dbReference>
<dbReference type="GO" id="GO:0048010">
    <property type="term" value="P:vascular endothelial growth factor receptor signaling pathway"/>
    <property type="evidence" value="ECO:0007669"/>
    <property type="project" value="TreeGrafter"/>
</dbReference>
<dbReference type="GO" id="GO:0001938">
    <property type="term" value="P:positive regulation of endothelial cell proliferation"/>
    <property type="evidence" value="ECO:0007669"/>
    <property type="project" value="TreeGrafter"/>
</dbReference>
<dbReference type="PANTHER" id="PTHR12025">
    <property type="entry name" value="VASCULAR ENDOTHELIAL GROWTH FACTOR"/>
    <property type="match status" value="1"/>
</dbReference>
<dbReference type="GO" id="GO:0038084">
    <property type="term" value="P:vascular endothelial growth factor signaling pathway"/>
    <property type="evidence" value="ECO:0007669"/>
    <property type="project" value="TreeGrafter"/>
</dbReference>
<evidence type="ECO:0000256" key="3">
    <source>
        <dbReference type="RuleBase" id="RU003818"/>
    </source>
</evidence>
<dbReference type="Proteomes" id="UP000327493">
    <property type="component" value="Chromosome 12"/>
</dbReference>